<dbReference type="AlphaFoldDB" id="B4HDJ3"/>
<dbReference type="PhylomeDB" id="B4HDJ3"/>
<dbReference type="OMA" id="GYRRPTC"/>
<evidence type="ECO:0000313" key="2">
    <source>
        <dbReference type="Proteomes" id="UP000008744"/>
    </source>
</evidence>
<keyword evidence="2" id="KW-1185">Reference proteome</keyword>
<sequence length="77" mass="8392">MAVNSAKQIVVRQIADASLAGSEVQTVLAEAEAIQISRPLTLDSTDPSDLIVQALHSLPQGYRRPTCRRMSVERSML</sequence>
<evidence type="ECO:0000313" key="1">
    <source>
        <dbReference type="EMBL" id="EDW29628.1"/>
    </source>
</evidence>
<dbReference type="Proteomes" id="UP000008744">
    <property type="component" value="Unassembled WGS sequence"/>
</dbReference>
<accession>B4HDJ3</accession>
<organism evidence="2">
    <name type="scientific">Drosophila persimilis</name>
    <name type="common">Fruit fly</name>
    <dbReference type="NCBI Taxonomy" id="7234"/>
    <lineage>
        <taxon>Eukaryota</taxon>
        <taxon>Metazoa</taxon>
        <taxon>Ecdysozoa</taxon>
        <taxon>Arthropoda</taxon>
        <taxon>Hexapoda</taxon>
        <taxon>Insecta</taxon>
        <taxon>Pterygota</taxon>
        <taxon>Neoptera</taxon>
        <taxon>Endopterygota</taxon>
        <taxon>Diptera</taxon>
        <taxon>Brachycera</taxon>
        <taxon>Muscomorpha</taxon>
        <taxon>Ephydroidea</taxon>
        <taxon>Drosophilidae</taxon>
        <taxon>Drosophila</taxon>
        <taxon>Sophophora</taxon>
    </lineage>
</organism>
<gene>
    <name evidence="1" type="primary">Dper\GL10048</name>
    <name evidence="1" type="ORF">Dper_GL10048</name>
</gene>
<dbReference type="HOGENOM" id="CLU_2640730_0_0_1"/>
<name>B4HDJ3_DROPE</name>
<reference evidence="1 2" key="1">
    <citation type="journal article" date="2007" name="Nature">
        <title>Evolution of genes and genomes on the Drosophila phylogeny.</title>
        <authorList>
            <consortium name="Drosophila 12 Genomes Consortium"/>
            <person name="Clark A.G."/>
            <person name="Eisen M.B."/>
            <person name="Smith D.R."/>
            <person name="Bergman C.M."/>
            <person name="Oliver B."/>
            <person name="Markow T.A."/>
            <person name="Kaufman T.C."/>
            <person name="Kellis M."/>
            <person name="Gelbart W."/>
            <person name="Iyer V.N."/>
            <person name="Pollard D.A."/>
            <person name="Sackton T.B."/>
            <person name="Larracuente A.M."/>
            <person name="Singh N.D."/>
            <person name="Abad J.P."/>
            <person name="Abt D.N."/>
            <person name="Adryan B."/>
            <person name="Aguade M."/>
            <person name="Akashi H."/>
            <person name="Anderson W.W."/>
            <person name="Aquadro C.F."/>
            <person name="Ardell D.H."/>
            <person name="Arguello R."/>
            <person name="Artieri C.G."/>
            <person name="Barbash D.A."/>
            <person name="Barker D."/>
            <person name="Barsanti P."/>
            <person name="Batterham P."/>
            <person name="Batzoglou S."/>
            <person name="Begun D."/>
            <person name="Bhutkar A."/>
            <person name="Blanco E."/>
            <person name="Bosak S.A."/>
            <person name="Bradley R.K."/>
            <person name="Brand A.D."/>
            <person name="Brent M.R."/>
            <person name="Brooks A.N."/>
            <person name="Brown R.H."/>
            <person name="Butlin R.K."/>
            <person name="Caggese C."/>
            <person name="Calvi B.R."/>
            <person name="Bernardo de Carvalho A."/>
            <person name="Caspi A."/>
            <person name="Castrezana S."/>
            <person name="Celniker S.E."/>
            <person name="Chang J.L."/>
            <person name="Chapple C."/>
            <person name="Chatterji S."/>
            <person name="Chinwalla A."/>
            <person name="Civetta A."/>
            <person name="Clifton S.W."/>
            <person name="Comeron J.M."/>
            <person name="Costello J.C."/>
            <person name="Coyne J.A."/>
            <person name="Daub J."/>
            <person name="David R.G."/>
            <person name="Delcher A.L."/>
            <person name="Delehaunty K."/>
            <person name="Do C.B."/>
            <person name="Ebling H."/>
            <person name="Edwards K."/>
            <person name="Eickbush T."/>
            <person name="Evans J.D."/>
            <person name="Filipski A."/>
            <person name="Findeiss S."/>
            <person name="Freyhult E."/>
            <person name="Fulton L."/>
            <person name="Fulton R."/>
            <person name="Garcia A.C."/>
            <person name="Gardiner A."/>
            <person name="Garfield D.A."/>
            <person name="Garvin B.E."/>
            <person name="Gibson G."/>
            <person name="Gilbert D."/>
            <person name="Gnerre S."/>
            <person name="Godfrey J."/>
            <person name="Good R."/>
            <person name="Gotea V."/>
            <person name="Gravely B."/>
            <person name="Greenberg A.J."/>
            <person name="Griffiths-Jones S."/>
            <person name="Gross S."/>
            <person name="Guigo R."/>
            <person name="Gustafson E.A."/>
            <person name="Haerty W."/>
            <person name="Hahn M.W."/>
            <person name="Halligan D.L."/>
            <person name="Halpern A.L."/>
            <person name="Halter G.M."/>
            <person name="Han M.V."/>
            <person name="Heger A."/>
            <person name="Hillier L."/>
            <person name="Hinrichs A.S."/>
            <person name="Holmes I."/>
            <person name="Hoskins R.A."/>
            <person name="Hubisz M.J."/>
            <person name="Hultmark D."/>
            <person name="Huntley M.A."/>
            <person name="Jaffe D.B."/>
            <person name="Jagadeeshan S."/>
            <person name="Jeck W.R."/>
            <person name="Johnson J."/>
            <person name="Jones C.D."/>
            <person name="Jordan W.C."/>
            <person name="Karpen G.H."/>
            <person name="Kataoka E."/>
            <person name="Keightley P.D."/>
            <person name="Kheradpour P."/>
            <person name="Kirkness E.F."/>
            <person name="Koerich L.B."/>
            <person name="Kristiansen K."/>
            <person name="Kudrna D."/>
            <person name="Kulathinal R.J."/>
            <person name="Kumar S."/>
            <person name="Kwok R."/>
            <person name="Lander E."/>
            <person name="Langley C.H."/>
            <person name="Lapoint R."/>
            <person name="Lazzaro B.P."/>
            <person name="Lee S.J."/>
            <person name="Levesque L."/>
            <person name="Li R."/>
            <person name="Lin C.F."/>
            <person name="Lin M.F."/>
            <person name="Lindblad-Toh K."/>
            <person name="Llopart A."/>
            <person name="Long M."/>
            <person name="Low L."/>
            <person name="Lozovsky E."/>
            <person name="Lu J."/>
            <person name="Luo M."/>
            <person name="Machado C.A."/>
            <person name="Makalowski W."/>
            <person name="Marzo M."/>
            <person name="Matsuda M."/>
            <person name="Matzkin L."/>
            <person name="McAllister B."/>
            <person name="McBride C.S."/>
            <person name="McKernan B."/>
            <person name="McKernan K."/>
            <person name="Mendez-Lago M."/>
            <person name="Minx P."/>
            <person name="Mollenhauer M.U."/>
            <person name="Montooth K."/>
            <person name="Mount S.M."/>
            <person name="Mu X."/>
            <person name="Myers E."/>
            <person name="Negre B."/>
            <person name="Newfeld S."/>
            <person name="Nielsen R."/>
            <person name="Noor M.A."/>
            <person name="O'Grady P."/>
            <person name="Pachter L."/>
            <person name="Papaceit M."/>
            <person name="Parisi M.J."/>
            <person name="Parisi M."/>
            <person name="Parts L."/>
            <person name="Pedersen J.S."/>
            <person name="Pesole G."/>
            <person name="Phillippy A.M."/>
            <person name="Ponting C.P."/>
            <person name="Pop M."/>
            <person name="Porcelli D."/>
            <person name="Powell J.R."/>
            <person name="Prohaska S."/>
            <person name="Pruitt K."/>
            <person name="Puig M."/>
            <person name="Quesneville H."/>
            <person name="Ram K.R."/>
            <person name="Rand D."/>
            <person name="Rasmussen M.D."/>
            <person name="Reed L.K."/>
            <person name="Reenan R."/>
            <person name="Reily A."/>
            <person name="Remington K.A."/>
            <person name="Rieger T.T."/>
            <person name="Ritchie M.G."/>
            <person name="Robin C."/>
            <person name="Rogers Y.H."/>
            <person name="Rohde C."/>
            <person name="Rozas J."/>
            <person name="Rubenfield M.J."/>
            <person name="Ruiz A."/>
            <person name="Russo S."/>
            <person name="Salzberg S.L."/>
            <person name="Sanchez-Gracia A."/>
            <person name="Saranga D.J."/>
            <person name="Sato H."/>
            <person name="Schaeffer S.W."/>
            <person name="Schatz M.C."/>
            <person name="Schlenke T."/>
            <person name="Schwartz R."/>
            <person name="Segarra C."/>
            <person name="Singh R.S."/>
            <person name="Sirot L."/>
            <person name="Sirota M."/>
            <person name="Sisneros N.B."/>
            <person name="Smith C.D."/>
            <person name="Smith T.F."/>
            <person name="Spieth J."/>
            <person name="Stage D.E."/>
            <person name="Stark A."/>
            <person name="Stephan W."/>
            <person name="Strausberg R.L."/>
            <person name="Strempel S."/>
            <person name="Sturgill D."/>
            <person name="Sutton G."/>
            <person name="Sutton G.G."/>
            <person name="Tao W."/>
            <person name="Teichmann S."/>
            <person name="Tobari Y.N."/>
            <person name="Tomimura Y."/>
            <person name="Tsolas J.M."/>
            <person name="Valente V.L."/>
            <person name="Venter E."/>
            <person name="Venter J.C."/>
            <person name="Vicario S."/>
            <person name="Vieira F.G."/>
            <person name="Vilella A.J."/>
            <person name="Villasante A."/>
            <person name="Walenz B."/>
            <person name="Wang J."/>
            <person name="Wasserman M."/>
            <person name="Watts T."/>
            <person name="Wilson D."/>
            <person name="Wilson R.K."/>
            <person name="Wing R.A."/>
            <person name="Wolfner M.F."/>
            <person name="Wong A."/>
            <person name="Wong G.K."/>
            <person name="Wu C.I."/>
            <person name="Wu G."/>
            <person name="Yamamoto D."/>
            <person name="Yang H.P."/>
            <person name="Yang S.P."/>
            <person name="Yorke J.A."/>
            <person name="Yoshida K."/>
            <person name="Zdobnov E."/>
            <person name="Zhang P."/>
            <person name="Zhang Y."/>
            <person name="Zimin A.V."/>
            <person name="Baldwin J."/>
            <person name="Abdouelleil A."/>
            <person name="Abdulkadir J."/>
            <person name="Abebe A."/>
            <person name="Abera B."/>
            <person name="Abreu J."/>
            <person name="Acer S.C."/>
            <person name="Aftuck L."/>
            <person name="Alexander A."/>
            <person name="An P."/>
            <person name="Anderson E."/>
            <person name="Anderson S."/>
            <person name="Arachi H."/>
            <person name="Azer M."/>
            <person name="Bachantsang P."/>
            <person name="Barry A."/>
            <person name="Bayul T."/>
            <person name="Berlin A."/>
            <person name="Bessette D."/>
            <person name="Bloom T."/>
            <person name="Blye J."/>
            <person name="Boguslavskiy L."/>
            <person name="Bonnet C."/>
            <person name="Boukhgalter B."/>
            <person name="Bourzgui I."/>
            <person name="Brown A."/>
            <person name="Cahill P."/>
            <person name="Channer S."/>
            <person name="Cheshatsang Y."/>
            <person name="Chuda L."/>
            <person name="Citroen M."/>
            <person name="Collymore A."/>
            <person name="Cooke P."/>
            <person name="Costello M."/>
            <person name="D'Aco K."/>
            <person name="Daza R."/>
            <person name="De Haan G."/>
            <person name="DeGray S."/>
            <person name="DeMaso C."/>
            <person name="Dhargay N."/>
            <person name="Dooley K."/>
            <person name="Dooley E."/>
            <person name="Doricent M."/>
            <person name="Dorje P."/>
            <person name="Dorjee K."/>
            <person name="Dupes A."/>
            <person name="Elong R."/>
            <person name="Falk J."/>
            <person name="Farina A."/>
            <person name="Faro S."/>
            <person name="Ferguson D."/>
            <person name="Fisher S."/>
            <person name="Foley C.D."/>
            <person name="Franke A."/>
            <person name="Friedrich D."/>
            <person name="Gadbois L."/>
            <person name="Gearin G."/>
            <person name="Gearin C.R."/>
            <person name="Giannoukos G."/>
            <person name="Goode T."/>
            <person name="Graham J."/>
            <person name="Grandbois E."/>
            <person name="Grewal S."/>
            <person name="Gyaltsen K."/>
            <person name="Hafez N."/>
            <person name="Hagos B."/>
            <person name="Hall J."/>
            <person name="Henson C."/>
            <person name="Hollinger A."/>
            <person name="Honan T."/>
            <person name="Huard M.D."/>
            <person name="Hughes L."/>
            <person name="Hurhula B."/>
            <person name="Husby M.E."/>
            <person name="Kamat A."/>
            <person name="Kanga B."/>
            <person name="Kashin S."/>
            <person name="Khazanovich D."/>
            <person name="Kisner P."/>
            <person name="Lance K."/>
            <person name="Lara M."/>
            <person name="Lee W."/>
            <person name="Lennon N."/>
            <person name="Letendre F."/>
            <person name="LeVine R."/>
            <person name="Lipovsky A."/>
            <person name="Liu X."/>
            <person name="Liu J."/>
            <person name="Liu S."/>
            <person name="Lokyitsang T."/>
            <person name="Lokyitsang Y."/>
            <person name="Lubonja R."/>
            <person name="Lui A."/>
            <person name="MacDonald P."/>
            <person name="Magnisalis V."/>
            <person name="Maru K."/>
            <person name="Matthews C."/>
            <person name="McCusker W."/>
            <person name="McDonough S."/>
            <person name="Mehta T."/>
            <person name="Meldrim J."/>
            <person name="Meneus L."/>
            <person name="Mihai O."/>
            <person name="Mihalev A."/>
            <person name="Mihova T."/>
            <person name="Mittelman R."/>
            <person name="Mlenga V."/>
            <person name="Montmayeur A."/>
            <person name="Mulrain L."/>
            <person name="Navidi A."/>
            <person name="Naylor J."/>
            <person name="Negash T."/>
            <person name="Nguyen T."/>
            <person name="Nguyen N."/>
            <person name="Nicol R."/>
            <person name="Norbu C."/>
            <person name="Norbu N."/>
            <person name="Novod N."/>
            <person name="O'Neill B."/>
            <person name="Osman S."/>
            <person name="Markiewicz E."/>
            <person name="Oyono O.L."/>
            <person name="Patti C."/>
            <person name="Phunkhang P."/>
            <person name="Pierre F."/>
            <person name="Priest M."/>
            <person name="Raghuraman S."/>
            <person name="Rege F."/>
            <person name="Reyes R."/>
            <person name="Rise C."/>
            <person name="Rogov P."/>
            <person name="Ross K."/>
            <person name="Ryan E."/>
            <person name="Settipalli S."/>
            <person name="Shea T."/>
            <person name="Sherpa N."/>
            <person name="Shi L."/>
            <person name="Shih D."/>
            <person name="Sparrow T."/>
            <person name="Spaulding J."/>
            <person name="Stalker J."/>
            <person name="Stange-Thomann N."/>
            <person name="Stavropoulos S."/>
            <person name="Stone C."/>
            <person name="Strader C."/>
            <person name="Tesfaye S."/>
            <person name="Thomson T."/>
            <person name="Thoulutsang Y."/>
            <person name="Thoulutsang D."/>
            <person name="Topham K."/>
            <person name="Topping I."/>
            <person name="Tsamla T."/>
            <person name="Vassiliev H."/>
            <person name="Vo A."/>
            <person name="Wangchuk T."/>
            <person name="Wangdi T."/>
            <person name="Weiand M."/>
            <person name="Wilkinson J."/>
            <person name="Wilson A."/>
            <person name="Yadav S."/>
            <person name="Young G."/>
            <person name="Yu Q."/>
            <person name="Zembek L."/>
            <person name="Zhong D."/>
            <person name="Zimmer A."/>
            <person name="Zwirko Z."/>
            <person name="Jaffe D.B."/>
            <person name="Alvarez P."/>
            <person name="Brockman W."/>
            <person name="Butler J."/>
            <person name="Chin C."/>
            <person name="Gnerre S."/>
            <person name="Grabherr M."/>
            <person name="Kleber M."/>
            <person name="Mauceli E."/>
            <person name="MacCallum I."/>
        </authorList>
    </citation>
    <scope>NUCLEOTIDE SEQUENCE [LARGE SCALE GENOMIC DNA]</scope>
    <source>
        <strain evidence="2">MSH-3 / Tucson 14011-0111.49</strain>
    </source>
</reference>
<dbReference type="EMBL" id="CH480444">
    <property type="protein sequence ID" value="EDW29628.1"/>
    <property type="molecule type" value="Genomic_DNA"/>
</dbReference>
<protein>
    <submittedName>
        <fullName evidence="1">GL10048</fullName>
    </submittedName>
</protein>
<proteinExistence type="predicted"/>